<dbReference type="KEGG" id="rhf:EUB48_11130"/>
<organism evidence="2 3">
    <name type="scientific">Rhodoferax sediminis</name>
    <dbReference type="NCBI Taxonomy" id="2509614"/>
    <lineage>
        <taxon>Bacteria</taxon>
        <taxon>Pseudomonadati</taxon>
        <taxon>Pseudomonadota</taxon>
        <taxon>Betaproteobacteria</taxon>
        <taxon>Burkholderiales</taxon>
        <taxon>Comamonadaceae</taxon>
        <taxon>Rhodoferax</taxon>
    </lineage>
</organism>
<dbReference type="Proteomes" id="UP000316798">
    <property type="component" value="Chromosome"/>
</dbReference>
<dbReference type="EMBL" id="CP035503">
    <property type="protein sequence ID" value="QDL37761.1"/>
    <property type="molecule type" value="Genomic_DNA"/>
</dbReference>
<proteinExistence type="predicted"/>
<evidence type="ECO:0000313" key="2">
    <source>
        <dbReference type="EMBL" id="QDL37761.1"/>
    </source>
</evidence>
<evidence type="ECO:0000313" key="3">
    <source>
        <dbReference type="Proteomes" id="UP000316798"/>
    </source>
</evidence>
<reference evidence="2 3" key="1">
    <citation type="submission" date="2019-01" db="EMBL/GenBank/DDBJ databases">
        <title>Genomic insights into a novel species Rhodoferax sp.</title>
        <authorList>
            <person name="Jin L."/>
        </authorList>
    </citation>
    <scope>NUCLEOTIDE SEQUENCE [LARGE SCALE GENOMIC DNA]</scope>
    <source>
        <strain evidence="2 3">CHu59-6-5</strain>
    </source>
</reference>
<dbReference type="InterPro" id="IPR008778">
    <property type="entry name" value="Pirin_C_dom"/>
</dbReference>
<evidence type="ECO:0000259" key="1">
    <source>
        <dbReference type="Pfam" id="PF05726"/>
    </source>
</evidence>
<feature type="domain" description="Pirin C-terminal" evidence="1">
    <location>
        <begin position="2"/>
        <end position="27"/>
    </location>
</feature>
<keyword evidence="3" id="KW-1185">Reference proteome</keyword>
<dbReference type="OrthoDB" id="321327at2"/>
<accession>A0A515DBG7</accession>
<sequence length="35" mass="3785">MGYGPFVMNSEAEIRQAFFDFQSGRMGRIAAAASA</sequence>
<protein>
    <recommendedName>
        <fullName evidence="1">Pirin C-terminal domain-containing protein</fullName>
    </recommendedName>
</protein>
<gene>
    <name evidence="2" type="ORF">EUB48_11130</name>
</gene>
<dbReference type="SUPFAM" id="SSF51182">
    <property type="entry name" value="RmlC-like cupins"/>
    <property type="match status" value="1"/>
</dbReference>
<dbReference type="AlphaFoldDB" id="A0A515DBG7"/>
<dbReference type="InterPro" id="IPR011051">
    <property type="entry name" value="RmlC_Cupin_sf"/>
</dbReference>
<name>A0A515DBG7_9BURK</name>
<dbReference type="Pfam" id="PF05726">
    <property type="entry name" value="Pirin_C"/>
    <property type="match status" value="1"/>
</dbReference>